<keyword evidence="3" id="KW-1185">Reference proteome</keyword>
<organism evidence="2 3">
    <name type="scientific">Fodinibius salinus</name>
    <dbReference type="NCBI Taxonomy" id="860790"/>
    <lineage>
        <taxon>Bacteria</taxon>
        <taxon>Pseudomonadati</taxon>
        <taxon>Balneolota</taxon>
        <taxon>Balneolia</taxon>
        <taxon>Balneolales</taxon>
        <taxon>Balneolaceae</taxon>
        <taxon>Fodinibius</taxon>
    </lineage>
</organism>
<dbReference type="RefSeq" id="WP_148897573.1">
    <property type="nucleotide sequence ID" value="NZ_VNHY01000001.1"/>
</dbReference>
<feature type="domain" description="Nucleotide modification associated" evidence="1">
    <location>
        <begin position="5"/>
        <end position="194"/>
    </location>
</feature>
<gene>
    <name evidence="2" type="ORF">LX73_0174</name>
</gene>
<evidence type="ECO:0000259" key="1">
    <source>
        <dbReference type="Pfam" id="PF18753"/>
    </source>
</evidence>
<comment type="caution">
    <text evidence="2">The sequence shown here is derived from an EMBL/GenBank/DDBJ whole genome shotgun (WGS) entry which is preliminary data.</text>
</comment>
<dbReference type="InterPro" id="IPR041180">
    <property type="entry name" value="Nmad2"/>
</dbReference>
<dbReference type="EMBL" id="VNHY01000001">
    <property type="protein sequence ID" value="TYP94883.1"/>
    <property type="molecule type" value="Genomic_DNA"/>
</dbReference>
<accession>A0A5D3YPC1</accession>
<protein>
    <recommendedName>
        <fullName evidence="1">Nucleotide modification associated domain-containing protein</fullName>
    </recommendedName>
</protein>
<reference evidence="2 3" key="1">
    <citation type="submission" date="2019-07" db="EMBL/GenBank/DDBJ databases">
        <title>Genomic Encyclopedia of Archaeal and Bacterial Type Strains, Phase II (KMG-II): from individual species to whole genera.</title>
        <authorList>
            <person name="Goeker M."/>
        </authorList>
    </citation>
    <scope>NUCLEOTIDE SEQUENCE [LARGE SCALE GENOMIC DNA]</scope>
    <source>
        <strain evidence="2 3">DSM 21935</strain>
    </source>
</reference>
<evidence type="ECO:0000313" key="3">
    <source>
        <dbReference type="Proteomes" id="UP000324595"/>
    </source>
</evidence>
<dbReference type="Proteomes" id="UP000324595">
    <property type="component" value="Unassembled WGS sequence"/>
</dbReference>
<sequence>MRFKTYIVARDYGFAPNPFGRYCTLACCKQRIRRNLNVGDWIFGTGSKQKNAEGKLIFAMNVTERMTYQEYWEDPRFEYKKPIMNGSLVQMYGDNIYHKDDNENWTQENSHHSYEDGTVNGYNLERDLSGDYVLISENFYYFGNSAIDIPENYQDEMCVSGQGHKNVDQEIALKFLSWLSDNYEPGRHDDPSLFTGTFERYDGIS</sequence>
<evidence type="ECO:0000313" key="2">
    <source>
        <dbReference type="EMBL" id="TYP94883.1"/>
    </source>
</evidence>
<proteinExistence type="predicted"/>
<dbReference type="AlphaFoldDB" id="A0A5D3YPC1"/>
<dbReference type="Pfam" id="PF18753">
    <property type="entry name" value="Nmad2"/>
    <property type="match status" value="1"/>
</dbReference>
<dbReference type="OrthoDB" id="2080678at2"/>
<name>A0A5D3YPC1_9BACT</name>